<comment type="pathway">
    <text evidence="2">Lipid metabolism; sphingolipid metabolism.</text>
</comment>
<feature type="region of interest" description="Disordered" evidence="8">
    <location>
        <begin position="282"/>
        <end position="311"/>
    </location>
</feature>
<comment type="subcellular location">
    <subcellularLocation>
        <location evidence="1">Membrane</location>
        <topology evidence="1">Multi-pass membrane protein</topology>
    </subcellularLocation>
</comment>
<dbReference type="PANTHER" id="PTHR12560:SF0">
    <property type="entry name" value="LD18904P"/>
    <property type="match status" value="1"/>
</dbReference>
<feature type="transmembrane region" description="Helical" evidence="9">
    <location>
        <begin position="206"/>
        <end position="228"/>
    </location>
</feature>
<evidence type="ECO:0000256" key="6">
    <source>
        <dbReference type="ARBA" id="ARBA00023136"/>
    </source>
</evidence>
<dbReference type="PANTHER" id="PTHR12560">
    <property type="entry name" value="LONGEVITY ASSURANCE FACTOR 1 LAG1"/>
    <property type="match status" value="1"/>
</dbReference>
<dbReference type="OrthoDB" id="537032at2759"/>
<dbReference type="Pfam" id="PF03798">
    <property type="entry name" value="TRAM_LAG1_CLN8"/>
    <property type="match status" value="1"/>
</dbReference>
<reference evidence="11 12" key="1">
    <citation type="submission" date="2018-04" db="EMBL/GenBank/DDBJ databases">
        <title>The genome of golden apple snail Pomacea canaliculata provides insight into stress tolerance and invasive adaptation.</title>
        <authorList>
            <person name="Liu C."/>
            <person name="Liu B."/>
            <person name="Ren Y."/>
            <person name="Zhang Y."/>
            <person name="Wang H."/>
            <person name="Li S."/>
            <person name="Jiang F."/>
            <person name="Yin L."/>
            <person name="Zhang G."/>
            <person name="Qian W."/>
            <person name="Fan W."/>
        </authorList>
    </citation>
    <scope>NUCLEOTIDE SEQUENCE [LARGE SCALE GENOMIC DNA]</scope>
    <source>
        <strain evidence="11">SZHN2017</strain>
        <tissue evidence="11">Muscle</tissue>
    </source>
</reference>
<dbReference type="GO" id="GO:0050291">
    <property type="term" value="F:sphingosine N-acyltransferase activity"/>
    <property type="evidence" value="ECO:0007669"/>
    <property type="project" value="InterPro"/>
</dbReference>
<keyword evidence="4 7" id="KW-0812">Transmembrane</keyword>
<evidence type="ECO:0000256" key="3">
    <source>
        <dbReference type="ARBA" id="ARBA00004991"/>
    </source>
</evidence>
<evidence type="ECO:0000313" key="11">
    <source>
        <dbReference type="EMBL" id="PVD29850.1"/>
    </source>
</evidence>
<evidence type="ECO:0000256" key="4">
    <source>
        <dbReference type="ARBA" id="ARBA00022692"/>
    </source>
</evidence>
<dbReference type="PIRSF" id="PIRSF005225">
    <property type="entry name" value="LAG1_LAC1"/>
    <property type="match status" value="1"/>
</dbReference>
<evidence type="ECO:0000256" key="2">
    <source>
        <dbReference type="ARBA" id="ARBA00004760"/>
    </source>
</evidence>
<comment type="caution">
    <text evidence="11">The sequence shown here is derived from an EMBL/GenBank/DDBJ whole genome shotgun (WGS) entry which is preliminary data.</text>
</comment>
<feature type="compositionally biased region" description="Acidic residues" evidence="8">
    <location>
        <begin position="290"/>
        <end position="303"/>
    </location>
</feature>
<name>A0A2T7P8W3_POMCA</name>
<keyword evidence="5 9" id="KW-1133">Transmembrane helix</keyword>
<dbReference type="SMART" id="SM00724">
    <property type="entry name" value="TLC"/>
    <property type="match status" value="1"/>
</dbReference>
<comment type="pathway">
    <text evidence="3">Sphingolipid metabolism.</text>
</comment>
<dbReference type="GO" id="GO:0046513">
    <property type="term" value="P:ceramide biosynthetic process"/>
    <property type="evidence" value="ECO:0007669"/>
    <property type="project" value="InterPro"/>
</dbReference>
<evidence type="ECO:0000313" key="12">
    <source>
        <dbReference type="Proteomes" id="UP000245119"/>
    </source>
</evidence>
<accession>A0A2T7P8W3</accession>
<dbReference type="InterPro" id="IPR006634">
    <property type="entry name" value="TLC-dom"/>
</dbReference>
<keyword evidence="6 7" id="KW-0472">Membrane</keyword>
<dbReference type="UniPathway" id="UPA00222"/>
<gene>
    <name evidence="11" type="ORF">C0Q70_09107</name>
</gene>
<evidence type="ECO:0000256" key="8">
    <source>
        <dbReference type="SAM" id="MobiDB-lite"/>
    </source>
</evidence>
<feature type="transmembrane region" description="Helical" evidence="9">
    <location>
        <begin position="122"/>
        <end position="142"/>
    </location>
</feature>
<organism evidence="11 12">
    <name type="scientific">Pomacea canaliculata</name>
    <name type="common">Golden apple snail</name>
    <dbReference type="NCBI Taxonomy" id="400727"/>
    <lineage>
        <taxon>Eukaryota</taxon>
        <taxon>Metazoa</taxon>
        <taxon>Spiralia</taxon>
        <taxon>Lophotrochozoa</taxon>
        <taxon>Mollusca</taxon>
        <taxon>Gastropoda</taxon>
        <taxon>Caenogastropoda</taxon>
        <taxon>Architaenioglossa</taxon>
        <taxon>Ampullarioidea</taxon>
        <taxon>Ampullariidae</taxon>
        <taxon>Pomacea</taxon>
    </lineage>
</organism>
<feature type="domain" description="TLC" evidence="10">
    <location>
        <begin position="83"/>
        <end position="277"/>
    </location>
</feature>
<dbReference type="InterPro" id="IPR016439">
    <property type="entry name" value="Lag1/Lac1-like"/>
</dbReference>
<proteinExistence type="predicted"/>
<keyword evidence="12" id="KW-1185">Reference proteome</keyword>
<sequence>MATLVDKLNSIVWNEKWWLGDDAKWDDFLSSDPNIYYPRVKDMNWSLAVGVGLLAVRYVYENVLIVPLANYLGIYEQIDQADRFDRKTDTEVVIPKEDSKSWLYVTVNCWINWPKQHIDTEIYTFYLLELSFYWSLLFAIIFQKDYQKKDKNEMILHHCVTILLIYFSWACNFVRVGTLVLVVHDVADPWLAVAKMAKYAKKQATCEAFFGIFSVVWIISRCCIYPLWVLNTSAVEIHDYVTTFPAYWFFNGLLFVLQILHLLWTYLILRIAFQKFQHGSLQKDERSESESETDETSSDEDEDNNKISKRVISNGILGNQYKSQLTAEQ</sequence>
<feature type="transmembrane region" description="Helical" evidence="9">
    <location>
        <begin position="154"/>
        <end position="170"/>
    </location>
</feature>
<dbReference type="GO" id="GO:0016020">
    <property type="term" value="C:membrane"/>
    <property type="evidence" value="ECO:0007669"/>
    <property type="project" value="UniProtKB-SubCell"/>
</dbReference>
<dbReference type="STRING" id="400727.A0A2T7P8W3"/>
<evidence type="ECO:0000259" key="10">
    <source>
        <dbReference type="PROSITE" id="PS50922"/>
    </source>
</evidence>
<evidence type="ECO:0000256" key="7">
    <source>
        <dbReference type="PROSITE-ProRule" id="PRU00205"/>
    </source>
</evidence>
<dbReference type="EMBL" id="PZQS01000005">
    <property type="protein sequence ID" value="PVD29850.1"/>
    <property type="molecule type" value="Genomic_DNA"/>
</dbReference>
<protein>
    <recommendedName>
        <fullName evidence="10">TLC domain-containing protein</fullName>
    </recommendedName>
</protein>
<feature type="transmembrane region" description="Helical" evidence="9">
    <location>
        <begin position="248"/>
        <end position="269"/>
    </location>
</feature>
<dbReference type="PROSITE" id="PS50922">
    <property type="entry name" value="TLC"/>
    <property type="match status" value="1"/>
</dbReference>
<evidence type="ECO:0000256" key="1">
    <source>
        <dbReference type="ARBA" id="ARBA00004141"/>
    </source>
</evidence>
<evidence type="ECO:0000256" key="9">
    <source>
        <dbReference type="SAM" id="Phobius"/>
    </source>
</evidence>
<dbReference type="Proteomes" id="UP000245119">
    <property type="component" value="Linkage Group LG5"/>
</dbReference>
<evidence type="ECO:0000256" key="5">
    <source>
        <dbReference type="ARBA" id="ARBA00022989"/>
    </source>
</evidence>
<dbReference type="AlphaFoldDB" id="A0A2T7P8W3"/>